<proteinExistence type="predicted"/>
<evidence type="ECO:0000313" key="1">
    <source>
        <dbReference type="EMBL" id="OHB04873.1"/>
    </source>
</evidence>
<dbReference type="Proteomes" id="UP000177722">
    <property type="component" value="Unassembled WGS sequence"/>
</dbReference>
<accession>A0A1G2U5U9</accession>
<gene>
    <name evidence="1" type="ORF">A3B16_01520</name>
</gene>
<comment type="caution">
    <text evidence="1">The sequence shown here is derived from an EMBL/GenBank/DDBJ whole genome shotgun (WGS) entry which is preliminary data.</text>
</comment>
<evidence type="ECO:0000313" key="2">
    <source>
        <dbReference type="Proteomes" id="UP000177722"/>
    </source>
</evidence>
<dbReference type="AlphaFoldDB" id="A0A1G2U5U9"/>
<dbReference type="EMBL" id="MHWF01000031">
    <property type="protein sequence ID" value="OHB04873.1"/>
    <property type="molecule type" value="Genomic_DNA"/>
</dbReference>
<protein>
    <submittedName>
        <fullName evidence="1">Uncharacterized protein</fullName>
    </submittedName>
</protein>
<organism evidence="1 2">
    <name type="scientific">Candidatus Zambryskibacteria bacterium RIFCSPLOWO2_01_FULL_45_43</name>
    <dbReference type="NCBI Taxonomy" id="1802762"/>
    <lineage>
        <taxon>Bacteria</taxon>
        <taxon>Candidatus Zambryskiibacteriota</taxon>
    </lineage>
</organism>
<name>A0A1G2U5U9_9BACT</name>
<sequence>MAFPSARPWILATHNCEQKFWFNQFIFWYHTAGSSSALVGNISGYIRCVCIAITLVWRTVMGYNLFLPSGTKDYLKEFAAKEKLEIVIRAAPPPFRILAGELPRRRRWRKRFGLIQE</sequence>
<reference evidence="1 2" key="1">
    <citation type="journal article" date="2016" name="Nat. Commun.">
        <title>Thousands of microbial genomes shed light on interconnected biogeochemical processes in an aquifer system.</title>
        <authorList>
            <person name="Anantharaman K."/>
            <person name="Brown C.T."/>
            <person name="Hug L.A."/>
            <person name="Sharon I."/>
            <person name="Castelle C.J."/>
            <person name="Probst A.J."/>
            <person name="Thomas B.C."/>
            <person name="Singh A."/>
            <person name="Wilkins M.J."/>
            <person name="Karaoz U."/>
            <person name="Brodie E.L."/>
            <person name="Williams K.H."/>
            <person name="Hubbard S.S."/>
            <person name="Banfield J.F."/>
        </authorList>
    </citation>
    <scope>NUCLEOTIDE SEQUENCE [LARGE SCALE GENOMIC DNA]</scope>
</reference>